<evidence type="ECO:0000313" key="1">
    <source>
        <dbReference type="EMBL" id="OPJ85383.1"/>
    </source>
</evidence>
<keyword evidence="2" id="KW-1185">Reference proteome</keyword>
<proteinExistence type="predicted"/>
<gene>
    <name evidence="1" type="ORF">AV530_011799</name>
</gene>
<comment type="caution">
    <text evidence="1">The sequence shown here is derived from an EMBL/GenBank/DDBJ whole genome shotgun (WGS) entry which is preliminary data.</text>
</comment>
<organism evidence="1 2">
    <name type="scientific">Patagioenas fasciata monilis</name>
    <dbReference type="NCBI Taxonomy" id="372326"/>
    <lineage>
        <taxon>Eukaryota</taxon>
        <taxon>Metazoa</taxon>
        <taxon>Chordata</taxon>
        <taxon>Craniata</taxon>
        <taxon>Vertebrata</taxon>
        <taxon>Euteleostomi</taxon>
        <taxon>Archelosauria</taxon>
        <taxon>Archosauria</taxon>
        <taxon>Dinosauria</taxon>
        <taxon>Saurischia</taxon>
        <taxon>Theropoda</taxon>
        <taxon>Coelurosauria</taxon>
        <taxon>Aves</taxon>
        <taxon>Neognathae</taxon>
        <taxon>Neoaves</taxon>
        <taxon>Columbimorphae</taxon>
        <taxon>Columbiformes</taxon>
        <taxon>Columbidae</taxon>
        <taxon>Patagioenas</taxon>
    </lineage>
</organism>
<dbReference type="AlphaFoldDB" id="A0A1V4KLW3"/>
<dbReference type="Proteomes" id="UP000190648">
    <property type="component" value="Unassembled WGS sequence"/>
</dbReference>
<dbReference type="EMBL" id="LSYS01002888">
    <property type="protein sequence ID" value="OPJ85383.1"/>
    <property type="molecule type" value="Genomic_DNA"/>
</dbReference>
<protein>
    <submittedName>
        <fullName evidence="1">Uncharacterized protein</fullName>
    </submittedName>
</protein>
<sequence length="118" mass="13175">MPNSSLEDWGLKMQCHLLEQRNRDQTLWIALLKEHIPVTSPGSSKSVDKRFAFENIGLLVCSLLNAKNLGDTSYIMNSTSNNRSKGRASFEGQKNETIVASFLAKNVSFLGYSCEDKC</sequence>
<evidence type="ECO:0000313" key="2">
    <source>
        <dbReference type="Proteomes" id="UP000190648"/>
    </source>
</evidence>
<accession>A0A1V4KLW3</accession>
<name>A0A1V4KLW3_PATFA</name>
<reference evidence="1 2" key="1">
    <citation type="submission" date="2016-02" db="EMBL/GenBank/DDBJ databases">
        <title>Band-tailed pigeon sequencing and assembly.</title>
        <authorList>
            <person name="Soares A.E."/>
            <person name="Novak B.J."/>
            <person name="Rice E.S."/>
            <person name="O'Connell B."/>
            <person name="Chang D."/>
            <person name="Weber S."/>
            <person name="Shapiro B."/>
        </authorList>
    </citation>
    <scope>NUCLEOTIDE SEQUENCE [LARGE SCALE GENOMIC DNA]</scope>
    <source>
        <strain evidence="1">BTP2013</strain>
        <tissue evidence="1">Blood</tissue>
    </source>
</reference>